<protein>
    <submittedName>
        <fullName evidence="1">Uncharacterized protein</fullName>
    </submittedName>
</protein>
<evidence type="ECO:0000313" key="2">
    <source>
        <dbReference type="Proteomes" id="UP000038487"/>
    </source>
</evidence>
<proteinExistence type="predicted"/>
<dbReference type="Proteomes" id="UP000038487">
    <property type="component" value="Unassembled WGS sequence"/>
</dbReference>
<evidence type="ECO:0000313" key="1">
    <source>
        <dbReference type="EMBL" id="CPT71205.1"/>
    </source>
</evidence>
<name>A0AB33T9M4_9MYCO</name>
<organism evidence="1 2">
    <name type="scientific">Mycobacteroides abscessus</name>
    <dbReference type="NCBI Taxonomy" id="36809"/>
    <lineage>
        <taxon>Bacteria</taxon>
        <taxon>Bacillati</taxon>
        <taxon>Actinomycetota</taxon>
        <taxon>Actinomycetes</taxon>
        <taxon>Mycobacteriales</taxon>
        <taxon>Mycobacteriaceae</taxon>
        <taxon>Mycobacteroides</taxon>
    </lineage>
</organism>
<dbReference type="EMBL" id="CSUW01000023">
    <property type="protein sequence ID" value="CPT71205.1"/>
    <property type="molecule type" value="Genomic_DNA"/>
</dbReference>
<gene>
    <name evidence="1" type="ORF">ERS075527_05467</name>
</gene>
<sequence length="254" mass="27283">MRLAADSLSELGLAVRVGRTACLDMLEGSGALDVARTHVVSPPAYPNTNQLIKLATGLGGPFDDMARFWVQNQADGSLTEHNPTVSELAELHHERCSAAASSGVSAALGKLSAIAHSKSSSLPAVTLALQFFAGLQDRDWLQPPLPFEVRNGIGIGWRHSVLSWTDLSSREAGRYSVVVTGQRVIFLRTRKIALTTETVERELDVDTSRLVIEYFHSGQFPAERDATLPAAGAAACSSTQPSEAINDVHTLHFP</sequence>
<comment type="caution">
    <text evidence="1">The sequence shown here is derived from an EMBL/GenBank/DDBJ whole genome shotgun (WGS) entry which is preliminary data.</text>
</comment>
<dbReference type="AlphaFoldDB" id="A0AB33T9M4"/>
<accession>A0AB33T9M4</accession>
<reference evidence="1 2" key="1">
    <citation type="submission" date="2015-03" db="EMBL/GenBank/DDBJ databases">
        <authorList>
            <consortium name="Pathogen Informatics"/>
            <person name="Murphy D."/>
        </authorList>
    </citation>
    <scope>NUCLEOTIDE SEQUENCE [LARGE SCALE GENOMIC DNA]</scope>
    <source>
        <strain evidence="1 2">PAP036</strain>
    </source>
</reference>